<feature type="transmembrane region" description="Helical" evidence="5">
    <location>
        <begin position="47"/>
        <end position="65"/>
    </location>
</feature>
<feature type="transmembrane region" description="Helical" evidence="5">
    <location>
        <begin position="237"/>
        <end position="254"/>
    </location>
</feature>
<dbReference type="InterPro" id="IPR020846">
    <property type="entry name" value="MFS_dom"/>
</dbReference>
<dbReference type="PANTHER" id="PTHR23501">
    <property type="entry name" value="MAJOR FACILITATOR SUPERFAMILY"/>
    <property type="match status" value="1"/>
</dbReference>
<evidence type="ECO:0000256" key="1">
    <source>
        <dbReference type="ARBA" id="ARBA00004141"/>
    </source>
</evidence>
<feature type="domain" description="Major facilitator superfamily (MFS) profile" evidence="6">
    <location>
        <begin position="12"/>
        <end position="506"/>
    </location>
</feature>
<organism evidence="7 8">
    <name type="scientific">Westerdykella ornata</name>
    <dbReference type="NCBI Taxonomy" id="318751"/>
    <lineage>
        <taxon>Eukaryota</taxon>
        <taxon>Fungi</taxon>
        <taxon>Dikarya</taxon>
        <taxon>Ascomycota</taxon>
        <taxon>Pezizomycotina</taxon>
        <taxon>Dothideomycetes</taxon>
        <taxon>Pleosporomycetidae</taxon>
        <taxon>Pleosporales</taxon>
        <taxon>Sporormiaceae</taxon>
        <taxon>Westerdykella</taxon>
    </lineage>
</organism>
<evidence type="ECO:0000256" key="5">
    <source>
        <dbReference type="SAM" id="Phobius"/>
    </source>
</evidence>
<dbReference type="GeneID" id="54548034"/>
<feature type="transmembrane region" description="Helical" evidence="5">
    <location>
        <begin position="163"/>
        <end position="186"/>
    </location>
</feature>
<dbReference type="OrthoDB" id="10021397at2759"/>
<proteinExistence type="predicted"/>
<name>A0A6A6JAT3_WESOR</name>
<feature type="transmembrane region" description="Helical" evidence="5">
    <location>
        <begin position="102"/>
        <end position="123"/>
    </location>
</feature>
<dbReference type="EMBL" id="ML986517">
    <property type="protein sequence ID" value="KAF2272736.1"/>
    <property type="molecule type" value="Genomic_DNA"/>
</dbReference>
<gene>
    <name evidence="7" type="ORF">EI97DRAFT_351954</name>
</gene>
<dbReference type="AlphaFoldDB" id="A0A6A6JAT3"/>
<feature type="non-terminal residue" evidence="7">
    <location>
        <position position="1"/>
    </location>
</feature>
<dbReference type="Gene3D" id="1.20.1250.20">
    <property type="entry name" value="MFS general substrate transporter like domains"/>
    <property type="match status" value="1"/>
</dbReference>
<dbReference type="InterPro" id="IPR036259">
    <property type="entry name" value="MFS_trans_sf"/>
</dbReference>
<feature type="transmembrane region" description="Helical" evidence="5">
    <location>
        <begin position="135"/>
        <end position="157"/>
    </location>
</feature>
<feature type="transmembrane region" description="Helical" evidence="5">
    <location>
        <begin position="77"/>
        <end position="96"/>
    </location>
</feature>
<accession>A0A6A6JAT3</accession>
<dbReference type="PROSITE" id="PS50850">
    <property type="entry name" value="MFS"/>
    <property type="match status" value="1"/>
</dbReference>
<dbReference type="PANTHER" id="PTHR23501:SF201">
    <property type="entry name" value="MFS AFLATOXIN EFFLUX PUMP"/>
    <property type="match status" value="1"/>
</dbReference>
<dbReference type="Pfam" id="PF07690">
    <property type="entry name" value="MFS_1"/>
    <property type="match status" value="1"/>
</dbReference>
<dbReference type="FunFam" id="1.20.1720.10:FF:000012">
    <property type="entry name" value="MFS toxin efflux pump (AflT)"/>
    <property type="match status" value="1"/>
</dbReference>
<evidence type="ECO:0000313" key="8">
    <source>
        <dbReference type="Proteomes" id="UP000800097"/>
    </source>
</evidence>
<dbReference type="PRINTS" id="PR01035">
    <property type="entry name" value="TCRTETA"/>
</dbReference>
<keyword evidence="4 5" id="KW-0472">Membrane</keyword>
<evidence type="ECO:0000259" key="6">
    <source>
        <dbReference type="PROSITE" id="PS50850"/>
    </source>
</evidence>
<feature type="transmembrane region" description="Helical" evidence="5">
    <location>
        <begin position="7"/>
        <end position="25"/>
    </location>
</feature>
<dbReference type="InterPro" id="IPR011701">
    <property type="entry name" value="MFS"/>
</dbReference>
<dbReference type="Proteomes" id="UP000800097">
    <property type="component" value="Unassembled WGS sequence"/>
</dbReference>
<evidence type="ECO:0000313" key="7">
    <source>
        <dbReference type="EMBL" id="KAF2272736.1"/>
    </source>
</evidence>
<feature type="transmembrane region" description="Helical" evidence="5">
    <location>
        <begin position="342"/>
        <end position="363"/>
    </location>
</feature>
<comment type="subcellular location">
    <subcellularLocation>
        <location evidence="1">Membrane</location>
        <topology evidence="1">Multi-pass membrane protein</topology>
    </subcellularLocation>
</comment>
<feature type="transmembrane region" description="Helical" evidence="5">
    <location>
        <begin position="207"/>
        <end position="225"/>
    </location>
</feature>
<feature type="transmembrane region" description="Helical" evidence="5">
    <location>
        <begin position="403"/>
        <end position="422"/>
    </location>
</feature>
<keyword evidence="2 5" id="KW-0812">Transmembrane</keyword>
<feature type="non-terminal residue" evidence="7">
    <location>
        <position position="506"/>
    </location>
</feature>
<sequence>PVYPPPAKLAVILASLYISIFLIALDRTIIGPAIPEITNKFNSISDIGWYGSAYMLTSCGFILFYGRIYTFFATKWVFLASIALFEIGSAVCGAAPSSKALIIGRSVAGVGSSGIYTGAVLIITEIVPLHKRPFINGLFGVCFGVASVAGPLLGGAFTGSRATWRWCFFINLPLGGFTIIIVSRFLHIQDKKESLGWKKTAQHLDPIGTLLLLPTIVCLLLALEWGATKYPWNDGRIIALLVVFAILLLAFLLWQYHTRKTTATITSEIAFQRSVAFGGLSQFCVGATMLTCALYIPVWFQAVQGVDAMKSGIRTIPLVLSVVVGSVSSGAAVQKIGYYSPFMIAGGMLLITGTGLLTTWAITSGSDKWIGYQVLLGLGVGFTMQQPNLAVQVVLPKKDIPTGIALLSLCQTLGGALFASVGQNTFLDRFLRGLQRIEGVDPDKTVHAGATELKSAIPEKLLPRVLEAYNSSLTKGPFLAVFIVACFSVPAALGMEWRSVKEGQKL</sequence>
<dbReference type="CDD" id="cd17502">
    <property type="entry name" value="MFS_Azr1_MDR_like"/>
    <property type="match status" value="1"/>
</dbReference>
<evidence type="ECO:0000256" key="2">
    <source>
        <dbReference type="ARBA" id="ARBA00022692"/>
    </source>
</evidence>
<protein>
    <submittedName>
        <fullName evidence="7">MFS general substrate transporter</fullName>
    </submittedName>
</protein>
<dbReference type="FunFam" id="1.20.1250.20:FF:000196">
    <property type="entry name" value="MFS toxin efflux pump (AflT)"/>
    <property type="match status" value="1"/>
</dbReference>
<feature type="transmembrane region" description="Helical" evidence="5">
    <location>
        <begin position="312"/>
        <end position="333"/>
    </location>
</feature>
<dbReference type="InterPro" id="IPR001958">
    <property type="entry name" value="Tet-R_TetA/multi-R_MdtG-like"/>
</dbReference>
<dbReference type="GO" id="GO:0022857">
    <property type="term" value="F:transmembrane transporter activity"/>
    <property type="evidence" value="ECO:0007669"/>
    <property type="project" value="InterPro"/>
</dbReference>
<evidence type="ECO:0000256" key="3">
    <source>
        <dbReference type="ARBA" id="ARBA00022989"/>
    </source>
</evidence>
<dbReference type="SUPFAM" id="SSF103473">
    <property type="entry name" value="MFS general substrate transporter"/>
    <property type="match status" value="1"/>
</dbReference>
<reference evidence="7" key="1">
    <citation type="journal article" date="2020" name="Stud. Mycol.">
        <title>101 Dothideomycetes genomes: a test case for predicting lifestyles and emergence of pathogens.</title>
        <authorList>
            <person name="Haridas S."/>
            <person name="Albert R."/>
            <person name="Binder M."/>
            <person name="Bloem J."/>
            <person name="Labutti K."/>
            <person name="Salamov A."/>
            <person name="Andreopoulos B."/>
            <person name="Baker S."/>
            <person name="Barry K."/>
            <person name="Bills G."/>
            <person name="Bluhm B."/>
            <person name="Cannon C."/>
            <person name="Castanera R."/>
            <person name="Culley D."/>
            <person name="Daum C."/>
            <person name="Ezra D."/>
            <person name="Gonzalez J."/>
            <person name="Henrissat B."/>
            <person name="Kuo A."/>
            <person name="Liang C."/>
            <person name="Lipzen A."/>
            <person name="Lutzoni F."/>
            <person name="Magnuson J."/>
            <person name="Mondo S."/>
            <person name="Nolan M."/>
            <person name="Ohm R."/>
            <person name="Pangilinan J."/>
            <person name="Park H.-J."/>
            <person name="Ramirez L."/>
            <person name="Alfaro M."/>
            <person name="Sun H."/>
            <person name="Tritt A."/>
            <person name="Yoshinaga Y."/>
            <person name="Zwiers L.-H."/>
            <person name="Turgeon B."/>
            <person name="Goodwin S."/>
            <person name="Spatafora J."/>
            <person name="Crous P."/>
            <person name="Grigoriev I."/>
        </authorList>
    </citation>
    <scope>NUCLEOTIDE SEQUENCE</scope>
    <source>
        <strain evidence="7">CBS 379.55</strain>
    </source>
</reference>
<evidence type="ECO:0000256" key="4">
    <source>
        <dbReference type="ARBA" id="ARBA00023136"/>
    </source>
</evidence>
<keyword evidence="8" id="KW-1185">Reference proteome</keyword>
<keyword evidence="3 5" id="KW-1133">Transmembrane helix</keyword>
<feature type="transmembrane region" description="Helical" evidence="5">
    <location>
        <begin position="478"/>
        <end position="497"/>
    </location>
</feature>
<dbReference type="RefSeq" id="XP_033650275.1">
    <property type="nucleotide sequence ID" value="XM_033794859.1"/>
</dbReference>
<dbReference type="GO" id="GO:0005886">
    <property type="term" value="C:plasma membrane"/>
    <property type="evidence" value="ECO:0007669"/>
    <property type="project" value="TreeGrafter"/>
</dbReference>
<dbReference type="Gene3D" id="1.20.1720.10">
    <property type="entry name" value="Multidrug resistance protein D"/>
    <property type="match status" value="1"/>
</dbReference>
<feature type="transmembrane region" description="Helical" evidence="5">
    <location>
        <begin position="275"/>
        <end position="300"/>
    </location>
</feature>